<dbReference type="GO" id="GO:0006352">
    <property type="term" value="P:DNA-templated transcription initiation"/>
    <property type="evidence" value="ECO:0007669"/>
    <property type="project" value="InterPro"/>
</dbReference>
<gene>
    <name evidence="8" type="ORF">HNQ39_003254</name>
</gene>
<dbReference type="PANTHER" id="PTHR43133:SF8">
    <property type="entry name" value="RNA POLYMERASE SIGMA FACTOR HI_1459-RELATED"/>
    <property type="match status" value="1"/>
</dbReference>
<dbReference type="Pfam" id="PF08281">
    <property type="entry name" value="Sigma70_r4_2"/>
    <property type="match status" value="1"/>
</dbReference>
<dbReference type="CDD" id="cd06171">
    <property type="entry name" value="Sigma70_r4"/>
    <property type="match status" value="1"/>
</dbReference>
<dbReference type="GO" id="GO:0016987">
    <property type="term" value="F:sigma factor activity"/>
    <property type="evidence" value="ECO:0007669"/>
    <property type="project" value="UniProtKB-KW"/>
</dbReference>
<dbReference type="AlphaFoldDB" id="A0A7W9SSP3"/>
<dbReference type="Pfam" id="PF04542">
    <property type="entry name" value="Sigma70_r2"/>
    <property type="match status" value="1"/>
</dbReference>
<reference evidence="8 9" key="1">
    <citation type="submission" date="2020-08" db="EMBL/GenBank/DDBJ databases">
        <title>Genomic Encyclopedia of Type Strains, Phase IV (KMG-IV): sequencing the most valuable type-strain genomes for metagenomic binning, comparative biology and taxonomic classification.</title>
        <authorList>
            <person name="Goeker M."/>
        </authorList>
    </citation>
    <scope>NUCLEOTIDE SEQUENCE [LARGE SCALE GENOMIC DNA]</scope>
    <source>
        <strain evidence="8 9">DSM 23562</strain>
    </source>
</reference>
<dbReference type="SUPFAM" id="SSF88659">
    <property type="entry name" value="Sigma3 and sigma4 domains of RNA polymerase sigma factors"/>
    <property type="match status" value="1"/>
</dbReference>
<dbReference type="InterPro" id="IPR014284">
    <property type="entry name" value="RNA_pol_sigma-70_dom"/>
</dbReference>
<evidence type="ECO:0000259" key="6">
    <source>
        <dbReference type="Pfam" id="PF04542"/>
    </source>
</evidence>
<dbReference type="Gene3D" id="1.10.1740.10">
    <property type="match status" value="1"/>
</dbReference>
<feature type="domain" description="RNA polymerase sigma factor 70 region 4 type 2" evidence="7">
    <location>
        <begin position="122"/>
        <end position="173"/>
    </location>
</feature>
<dbReference type="NCBIfam" id="TIGR02937">
    <property type="entry name" value="sigma70-ECF"/>
    <property type="match status" value="1"/>
</dbReference>
<dbReference type="PANTHER" id="PTHR43133">
    <property type="entry name" value="RNA POLYMERASE ECF-TYPE SIGMA FACTO"/>
    <property type="match status" value="1"/>
</dbReference>
<keyword evidence="3" id="KW-0731">Sigma factor</keyword>
<dbReference type="Gene3D" id="1.10.10.10">
    <property type="entry name" value="Winged helix-like DNA-binding domain superfamily/Winged helix DNA-binding domain"/>
    <property type="match status" value="1"/>
</dbReference>
<dbReference type="RefSeq" id="WP_184198410.1">
    <property type="nucleotide sequence ID" value="NZ_JACHGW010000003.1"/>
</dbReference>
<organism evidence="8 9">
    <name type="scientific">Armatimonas rosea</name>
    <dbReference type="NCBI Taxonomy" id="685828"/>
    <lineage>
        <taxon>Bacteria</taxon>
        <taxon>Bacillati</taxon>
        <taxon>Armatimonadota</taxon>
        <taxon>Armatimonadia</taxon>
        <taxon>Armatimonadales</taxon>
        <taxon>Armatimonadaceae</taxon>
        <taxon>Armatimonas</taxon>
    </lineage>
</organism>
<keyword evidence="9" id="KW-1185">Reference proteome</keyword>
<comment type="caution">
    <text evidence="8">The sequence shown here is derived from an EMBL/GenBank/DDBJ whole genome shotgun (WGS) entry which is preliminary data.</text>
</comment>
<dbReference type="InterPro" id="IPR013324">
    <property type="entry name" value="RNA_pol_sigma_r3/r4-like"/>
</dbReference>
<evidence type="ECO:0000256" key="4">
    <source>
        <dbReference type="ARBA" id="ARBA00023125"/>
    </source>
</evidence>
<keyword evidence="4" id="KW-0238">DNA-binding</keyword>
<protein>
    <submittedName>
        <fullName evidence="8">RNA polymerase sigma-70 factor (ECF subfamily)</fullName>
    </submittedName>
</protein>
<comment type="similarity">
    <text evidence="1">Belongs to the sigma-70 factor family. ECF subfamily.</text>
</comment>
<sequence>MWLRRSSTTAQKHAEFEALVAQDWERFWRFAYRLTGDRDLAEDLLSETMIDAFVAFDRYRGEKFASWFFKMLSTNRIDMARKANRRPAESLDTVFSETEGRDIPDSRESPEKVLMDPLYSEPVQKALDSLPLENRVAVLLADVEGYDYTEIARMLSIPIGTVRSRISRGREKLRQALSAELHR</sequence>
<dbReference type="EMBL" id="JACHGW010000003">
    <property type="protein sequence ID" value="MBB6051444.1"/>
    <property type="molecule type" value="Genomic_DNA"/>
</dbReference>
<dbReference type="InterPro" id="IPR007627">
    <property type="entry name" value="RNA_pol_sigma70_r2"/>
</dbReference>
<keyword evidence="5" id="KW-0804">Transcription</keyword>
<dbReference type="SUPFAM" id="SSF88946">
    <property type="entry name" value="Sigma2 domain of RNA polymerase sigma factors"/>
    <property type="match status" value="1"/>
</dbReference>
<accession>A0A7W9SSP3</accession>
<evidence type="ECO:0000313" key="8">
    <source>
        <dbReference type="EMBL" id="MBB6051444.1"/>
    </source>
</evidence>
<evidence type="ECO:0000259" key="7">
    <source>
        <dbReference type="Pfam" id="PF08281"/>
    </source>
</evidence>
<feature type="domain" description="RNA polymerase sigma-70 region 2" evidence="6">
    <location>
        <begin position="26"/>
        <end position="86"/>
    </location>
</feature>
<dbReference type="InterPro" id="IPR013325">
    <property type="entry name" value="RNA_pol_sigma_r2"/>
</dbReference>
<name>A0A7W9SSP3_ARMRO</name>
<evidence type="ECO:0000256" key="5">
    <source>
        <dbReference type="ARBA" id="ARBA00023163"/>
    </source>
</evidence>
<keyword evidence="2" id="KW-0805">Transcription regulation</keyword>
<dbReference type="InterPro" id="IPR039425">
    <property type="entry name" value="RNA_pol_sigma-70-like"/>
</dbReference>
<evidence type="ECO:0000313" key="9">
    <source>
        <dbReference type="Proteomes" id="UP000520814"/>
    </source>
</evidence>
<dbReference type="Proteomes" id="UP000520814">
    <property type="component" value="Unassembled WGS sequence"/>
</dbReference>
<dbReference type="GO" id="GO:0003677">
    <property type="term" value="F:DNA binding"/>
    <property type="evidence" value="ECO:0007669"/>
    <property type="project" value="UniProtKB-KW"/>
</dbReference>
<dbReference type="InterPro" id="IPR036388">
    <property type="entry name" value="WH-like_DNA-bd_sf"/>
</dbReference>
<evidence type="ECO:0000256" key="1">
    <source>
        <dbReference type="ARBA" id="ARBA00010641"/>
    </source>
</evidence>
<dbReference type="InterPro" id="IPR013249">
    <property type="entry name" value="RNA_pol_sigma70_r4_t2"/>
</dbReference>
<evidence type="ECO:0000256" key="2">
    <source>
        <dbReference type="ARBA" id="ARBA00023015"/>
    </source>
</evidence>
<evidence type="ECO:0000256" key="3">
    <source>
        <dbReference type="ARBA" id="ARBA00023082"/>
    </source>
</evidence>
<proteinExistence type="inferred from homology"/>